<dbReference type="InterPro" id="IPR001789">
    <property type="entry name" value="Sig_transdc_resp-reg_receiver"/>
</dbReference>
<name>A0A0M6WQG1_9FIRM</name>
<keyword evidence="2 7" id="KW-0597">Phosphoprotein</keyword>
<keyword evidence="4 10" id="KW-0238">DNA-binding</keyword>
<evidence type="ECO:0000256" key="5">
    <source>
        <dbReference type="ARBA" id="ARBA00023163"/>
    </source>
</evidence>
<dbReference type="AlphaFoldDB" id="A0A0M6WQG1"/>
<dbReference type="CDD" id="cd06170">
    <property type="entry name" value="LuxR_C_like"/>
    <property type="match status" value="1"/>
</dbReference>
<dbReference type="Pfam" id="PF00072">
    <property type="entry name" value="Response_reg"/>
    <property type="match status" value="1"/>
</dbReference>
<reference evidence="11" key="1">
    <citation type="submission" date="2015-05" db="EMBL/GenBank/DDBJ databases">
        <authorList>
            <consortium name="Pathogen Informatics"/>
        </authorList>
    </citation>
    <scope>NUCLEOTIDE SEQUENCE [LARGE SCALE GENOMIC DNA]</scope>
    <source>
        <strain evidence="11">L1-83</strain>
    </source>
</reference>
<dbReference type="PANTHER" id="PTHR43214">
    <property type="entry name" value="TWO-COMPONENT RESPONSE REGULATOR"/>
    <property type="match status" value="1"/>
</dbReference>
<evidence type="ECO:0000256" key="1">
    <source>
        <dbReference type="ARBA" id="ARBA00018672"/>
    </source>
</evidence>
<dbReference type="SMART" id="SM00421">
    <property type="entry name" value="HTH_LUXR"/>
    <property type="match status" value="1"/>
</dbReference>
<dbReference type="Pfam" id="PF00196">
    <property type="entry name" value="GerE"/>
    <property type="match status" value="1"/>
</dbReference>
<dbReference type="Gene3D" id="3.40.50.2300">
    <property type="match status" value="1"/>
</dbReference>
<sequence length="200" mass="23499">MKILLFDDHRLFGESLKKLLIESQFVSLCYYVERENDFFRTFREKEFDIILLDINLKNSSEKNGFEILADILSINPDSKVVILSSYDMPIYKKMAFDKGAADFINKSVSMEELVERLKRVLCNKTYYNKIPDIEVLTEREIEILRAICKGDIKKKIAKNLFISERTLYNHIQNIYDKLEVSNTVEAYNKAIKLGYIEPLM</sequence>
<feature type="domain" description="HTH luxR-type" evidence="8">
    <location>
        <begin position="129"/>
        <end position="194"/>
    </location>
</feature>
<dbReference type="InterPro" id="IPR039420">
    <property type="entry name" value="WalR-like"/>
</dbReference>
<evidence type="ECO:0000256" key="3">
    <source>
        <dbReference type="ARBA" id="ARBA00023015"/>
    </source>
</evidence>
<dbReference type="OrthoDB" id="9779069at2"/>
<dbReference type="InterPro" id="IPR058245">
    <property type="entry name" value="NreC/VraR/RcsB-like_REC"/>
</dbReference>
<dbReference type="GO" id="GO:0006355">
    <property type="term" value="P:regulation of DNA-templated transcription"/>
    <property type="evidence" value="ECO:0007669"/>
    <property type="project" value="InterPro"/>
</dbReference>
<evidence type="ECO:0000256" key="6">
    <source>
        <dbReference type="ARBA" id="ARBA00024867"/>
    </source>
</evidence>
<dbReference type="SUPFAM" id="SSF52172">
    <property type="entry name" value="CheY-like"/>
    <property type="match status" value="1"/>
</dbReference>
<dbReference type="SMART" id="SM00448">
    <property type="entry name" value="REC"/>
    <property type="match status" value="1"/>
</dbReference>
<dbReference type="InterPro" id="IPR036388">
    <property type="entry name" value="WH-like_DNA-bd_sf"/>
</dbReference>
<dbReference type="GO" id="GO:0003677">
    <property type="term" value="F:DNA binding"/>
    <property type="evidence" value="ECO:0007669"/>
    <property type="project" value="UniProtKB-KW"/>
</dbReference>
<dbReference type="Gene3D" id="1.10.10.10">
    <property type="entry name" value="Winged helix-like DNA-binding domain superfamily/Winged helix DNA-binding domain"/>
    <property type="match status" value="1"/>
</dbReference>
<dbReference type="PROSITE" id="PS50043">
    <property type="entry name" value="HTH_LUXR_2"/>
    <property type="match status" value="1"/>
</dbReference>
<evidence type="ECO:0000259" key="8">
    <source>
        <dbReference type="PROSITE" id="PS50043"/>
    </source>
</evidence>
<dbReference type="PROSITE" id="PS50110">
    <property type="entry name" value="RESPONSE_REGULATORY"/>
    <property type="match status" value="1"/>
</dbReference>
<evidence type="ECO:0000256" key="7">
    <source>
        <dbReference type="PROSITE-ProRule" id="PRU00169"/>
    </source>
</evidence>
<dbReference type="EMBL" id="CVRS01000080">
    <property type="protein sequence ID" value="CRL39885.1"/>
    <property type="molecule type" value="Genomic_DNA"/>
</dbReference>
<dbReference type="InterPro" id="IPR000792">
    <property type="entry name" value="Tscrpt_reg_LuxR_C"/>
</dbReference>
<organism evidence="10 11">
    <name type="scientific">Roseburia inulinivorans</name>
    <dbReference type="NCBI Taxonomy" id="360807"/>
    <lineage>
        <taxon>Bacteria</taxon>
        <taxon>Bacillati</taxon>
        <taxon>Bacillota</taxon>
        <taxon>Clostridia</taxon>
        <taxon>Lachnospirales</taxon>
        <taxon>Lachnospiraceae</taxon>
        <taxon>Roseburia</taxon>
    </lineage>
</organism>
<keyword evidence="3" id="KW-0805">Transcription regulation</keyword>
<protein>
    <recommendedName>
        <fullName evidence="1">Stage 0 sporulation protein A homolog</fullName>
    </recommendedName>
</protein>
<dbReference type="CDD" id="cd17535">
    <property type="entry name" value="REC_NarL-like"/>
    <property type="match status" value="1"/>
</dbReference>
<dbReference type="Proteomes" id="UP000049828">
    <property type="component" value="Unassembled WGS sequence"/>
</dbReference>
<feature type="domain" description="Response regulatory" evidence="9">
    <location>
        <begin position="2"/>
        <end position="121"/>
    </location>
</feature>
<accession>A0A0M6WQG1</accession>
<keyword evidence="5" id="KW-0804">Transcription</keyword>
<evidence type="ECO:0000313" key="10">
    <source>
        <dbReference type="EMBL" id="CRL39885.1"/>
    </source>
</evidence>
<dbReference type="SUPFAM" id="SSF46894">
    <property type="entry name" value="C-terminal effector domain of the bipartite response regulators"/>
    <property type="match status" value="1"/>
</dbReference>
<keyword evidence="11" id="KW-1185">Reference proteome</keyword>
<dbReference type="PRINTS" id="PR00038">
    <property type="entry name" value="HTHLUXR"/>
</dbReference>
<gene>
    <name evidence="10" type="ORF">RIL183_04301</name>
</gene>
<dbReference type="RefSeq" id="WP_055039879.1">
    <property type="nucleotide sequence ID" value="NZ_CVRS01000080.1"/>
</dbReference>
<dbReference type="InterPro" id="IPR011006">
    <property type="entry name" value="CheY-like_superfamily"/>
</dbReference>
<feature type="modified residue" description="4-aspartylphosphate" evidence="7">
    <location>
        <position position="53"/>
    </location>
</feature>
<comment type="function">
    <text evidence="6">May play the central regulatory role in sporulation. It may be an element of the effector pathway responsible for the activation of sporulation genes in response to nutritional stress. Spo0A may act in concert with spo0H (a sigma factor) to control the expression of some genes that are critical to the sporulation process.</text>
</comment>
<evidence type="ECO:0000256" key="4">
    <source>
        <dbReference type="ARBA" id="ARBA00023125"/>
    </source>
</evidence>
<dbReference type="GO" id="GO:0000160">
    <property type="term" value="P:phosphorelay signal transduction system"/>
    <property type="evidence" value="ECO:0007669"/>
    <property type="project" value="InterPro"/>
</dbReference>
<dbReference type="InterPro" id="IPR016032">
    <property type="entry name" value="Sig_transdc_resp-reg_C-effctor"/>
</dbReference>
<evidence type="ECO:0000259" key="9">
    <source>
        <dbReference type="PROSITE" id="PS50110"/>
    </source>
</evidence>
<proteinExistence type="predicted"/>
<evidence type="ECO:0000256" key="2">
    <source>
        <dbReference type="ARBA" id="ARBA00022553"/>
    </source>
</evidence>
<evidence type="ECO:0000313" key="11">
    <source>
        <dbReference type="Proteomes" id="UP000049828"/>
    </source>
</evidence>